<dbReference type="AlphaFoldDB" id="A0AA43XIH7"/>
<dbReference type="SUPFAM" id="SSF52540">
    <property type="entry name" value="P-loop containing nucleoside triphosphate hydrolases"/>
    <property type="match status" value="1"/>
</dbReference>
<name>A0AA43XIH7_9CLOT</name>
<dbReference type="PANTHER" id="PTHR42939">
    <property type="entry name" value="ABC TRANSPORTER ATP-BINDING PROTEIN ALBC-RELATED"/>
    <property type="match status" value="1"/>
</dbReference>
<evidence type="ECO:0000256" key="1">
    <source>
        <dbReference type="ARBA" id="ARBA00022448"/>
    </source>
</evidence>
<feature type="domain" description="ABC transporter" evidence="4">
    <location>
        <begin position="2"/>
        <end position="227"/>
    </location>
</feature>
<dbReference type="GO" id="GO:0005524">
    <property type="term" value="F:ATP binding"/>
    <property type="evidence" value="ECO:0007669"/>
    <property type="project" value="UniProtKB-KW"/>
</dbReference>
<proteinExistence type="predicted"/>
<dbReference type="PROSITE" id="PS50893">
    <property type="entry name" value="ABC_TRANSPORTER_2"/>
    <property type="match status" value="1"/>
</dbReference>
<dbReference type="PANTHER" id="PTHR42939:SF1">
    <property type="entry name" value="ABC TRANSPORTER ATP-BINDING PROTEIN ALBC-RELATED"/>
    <property type="match status" value="1"/>
</dbReference>
<sequence>MIRCEELTKYFNGTQALNGCSFEILEPTLTGVIGVNGAGKTTLFKSLAGFLKPTRGEAYVLEEPAFQNIVAAQNVMLIEEGMAFYTTASLYELMESYRRFYQNFDQSLAIKMTEYFHLSDKKKYSDLSKGMKSTFRLILALSARAPLTLLDEPTTGMDPGVRKELYELILKDYIKVPRIILISSHYLGEMEELLDSILFIHEGKVLKHDNVEEFQTFLKGVQGPPELIESLEKNIKIYDRKDFGEGIRRIIVESKDLESLSLEEDEMNNLTVKGISPEDAFVYLTQRKGGGIDELYHS</sequence>
<comment type="caution">
    <text evidence="5">The sequence shown here is derived from an EMBL/GenBank/DDBJ whole genome shotgun (WGS) entry which is preliminary data.</text>
</comment>
<keyword evidence="3 5" id="KW-0067">ATP-binding</keyword>
<organism evidence="5 6">
    <name type="scientific">Isachenkonia alkalipeptolytica</name>
    <dbReference type="NCBI Taxonomy" id="2565777"/>
    <lineage>
        <taxon>Bacteria</taxon>
        <taxon>Bacillati</taxon>
        <taxon>Bacillota</taxon>
        <taxon>Clostridia</taxon>
        <taxon>Eubacteriales</taxon>
        <taxon>Clostridiaceae</taxon>
        <taxon>Isachenkonia</taxon>
    </lineage>
</organism>
<evidence type="ECO:0000256" key="3">
    <source>
        <dbReference type="ARBA" id="ARBA00022840"/>
    </source>
</evidence>
<evidence type="ECO:0000259" key="4">
    <source>
        <dbReference type="PROSITE" id="PS50893"/>
    </source>
</evidence>
<accession>A0AA43XIH7</accession>
<dbReference type="GO" id="GO:0016887">
    <property type="term" value="F:ATP hydrolysis activity"/>
    <property type="evidence" value="ECO:0007669"/>
    <property type="project" value="InterPro"/>
</dbReference>
<keyword evidence="6" id="KW-1185">Reference proteome</keyword>
<dbReference type="InterPro" id="IPR051782">
    <property type="entry name" value="ABC_Transporter_VariousFunc"/>
</dbReference>
<gene>
    <name evidence="5" type="ORF">ISALK_00965</name>
</gene>
<evidence type="ECO:0000256" key="2">
    <source>
        <dbReference type="ARBA" id="ARBA00022741"/>
    </source>
</evidence>
<dbReference type="RefSeq" id="WP_160718365.1">
    <property type="nucleotide sequence ID" value="NZ_SUMG01000001.1"/>
</dbReference>
<dbReference type="InterPro" id="IPR027417">
    <property type="entry name" value="P-loop_NTPase"/>
</dbReference>
<keyword evidence="2" id="KW-0547">Nucleotide-binding</keyword>
<dbReference type="Gene3D" id="3.40.50.300">
    <property type="entry name" value="P-loop containing nucleotide triphosphate hydrolases"/>
    <property type="match status" value="1"/>
</dbReference>
<protein>
    <submittedName>
        <fullName evidence="5">ABC transporter ATP-binding protein</fullName>
    </submittedName>
</protein>
<keyword evidence="1" id="KW-0813">Transport</keyword>
<dbReference type="SMART" id="SM00382">
    <property type="entry name" value="AAA"/>
    <property type="match status" value="1"/>
</dbReference>
<evidence type="ECO:0000313" key="6">
    <source>
        <dbReference type="Proteomes" id="UP000449710"/>
    </source>
</evidence>
<dbReference type="InterPro" id="IPR003439">
    <property type="entry name" value="ABC_transporter-like_ATP-bd"/>
</dbReference>
<dbReference type="Pfam" id="PF00005">
    <property type="entry name" value="ABC_tran"/>
    <property type="match status" value="1"/>
</dbReference>
<evidence type="ECO:0000313" key="5">
    <source>
        <dbReference type="EMBL" id="NBG87061.1"/>
    </source>
</evidence>
<dbReference type="InterPro" id="IPR003593">
    <property type="entry name" value="AAA+_ATPase"/>
</dbReference>
<dbReference type="CDD" id="cd03230">
    <property type="entry name" value="ABC_DR_subfamily_A"/>
    <property type="match status" value="1"/>
</dbReference>
<dbReference type="EMBL" id="SUMG01000001">
    <property type="protein sequence ID" value="NBG87061.1"/>
    <property type="molecule type" value="Genomic_DNA"/>
</dbReference>
<reference evidence="5 6" key="1">
    <citation type="submission" date="2019-04" db="EMBL/GenBank/DDBJ databases">
        <title>Isachenkonia alkalipeptolytica gen. nov. sp. nov. a new anaerobic, alkiliphilic organothrophic bacterium capable to reduce synthesized ferrihydrite isolated from a soda lake.</title>
        <authorList>
            <person name="Toshchakov S.V."/>
            <person name="Zavarzina D.G."/>
            <person name="Zhilina T.N."/>
            <person name="Kostrikina N.A."/>
            <person name="Kublanov I.V."/>
        </authorList>
    </citation>
    <scope>NUCLEOTIDE SEQUENCE [LARGE SCALE GENOMIC DNA]</scope>
    <source>
        <strain evidence="5 6">Z-1701</strain>
    </source>
</reference>
<dbReference type="Proteomes" id="UP000449710">
    <property type="component" value="Unassembled WGS sequence"/>
</dbReference>